<dbReference type="Pfam" id="PF04054">
    <property type="entry name" value="Not1"/>
    <property type="match status" value="1"/>
</dbReference>
<dbReference type="EnsemblPlants" id="Kaladp0032s0355.1.v1.1">
    <property type="protein sequence ID" value="Kaladp0032s0355.1.v1.1"/>
    <property type="gene ID" value="Kaladp0032s0355.v1.1"/>
</dbReference>
<feature type="region of interest" description="Disordered" evidence="6">
    <location>
        <begin position="862"/>
        <end position="915"/>
    </location>
</feature>
<dbReference type="InterPro" id="IPR007196">
    <property type="entry name" value="CCR4-Not_Not1_C"/>
</dbReference>
<dbReference type="CDD" id="cd20710">
    <property type="entry name" value="NOT1_connector"/>
    <property type="match status" value="1"/>
</dbReference>
<feature type="domain" description="CCR4-NOT transcription complex subunit 1 TTP binding" evidence="10">
    <location>
        <begin position="1"/>
        <end position="108"/>
    </location>
</feature>
<proteinExistence type="predicted"/>
<dbReference type="InterPro" id="IPR038535">
    <property type="entry name" value="CNOT1_TTP_bind_sf"/>
</dbReference>
<evidence type="ECO:0000259" key="8">
    <source>
        <dbReference type="Pfam" id="PF12842"/>
    </source>
</evidence>
<dbReference type="Pfam" id="PF16417">
    <property type="entry name" value="CNOT1_TTP_bind"/>
    <property type="match status" value="1"/>
</dbReference>
<comment type="subcellular location">
    <subcellularLocation>
        <location evidence="1">Nucleus</location>
    </subcellularLocation>
</comment>
<evidence type="ECO:0000313" key="13">
    <source>
        <dbReference type="Proteomes" id="UP000594263"/>
    </source>
</evidence>
<dbReference type="GO" id="GO:0060090">
    <property type="term" value="F:molecular adaptor activity"/>
    <property type="evidence" value="ECO:0007669"/>
    <property type="project" value="TreeGrafter"/>
</dbReference>
<dbReference type="PANTHER" id="PTHR13162:SF8">
    <property type="entry name" value="CCR4-NOT TRANSCRIPTION COMPLEX SUBUNIT 1"/>
    <property type="match status" value="1"/>
</dbReference>
<dbReference type="OMA" id="VECHYQL"/>
<evidence type="ECO:0000256" key="1">
    <source>
        <dbReference type="ARBA" id="ARBA00004123"/>
    </source>
</evidence>
<accession>A0A7N0TCA3</accession>
<dbReference type="FunFam" id="1.25.40.790:FF:000002">
    <property type="entry name" value="Transcription regulator"/>
    <property type="match status" value="1"/>
</dbReference>
<evidence type="ECO:0000256" key="3">
    <source>
        <dbReference type="ARBA" id="ARBA00023015"/>
    </source>
</evidence>
<dbReference type="InterPro" id="IPR040398">
    <property type="entry name" value="Not1"/>
</dbReference>
<name>A0A7N0TCA3_KALFE</name>
<dbReference type="PANTHER" id="PTHR13162">
    <property type="entry name" value="CCR4-NOT TRANSCRIPTION COMPLEX"/>
    <property type="match status" value="1"/>
</dbReference>
<evidence type="ECO:0000256" key="6">
    <source>
        <dbReference type="SAM" id="MobiDB-lite"/>
    </source>
</evidence>
<evidence type="ECO:0000259" key="10">
    <source>
        <dbReference type="Pfam" id="PF16417"/>
    </source>
</evidence>
<dbReference type="FunFam" id="1.25.40.180:FF:000012">
    <property type="entry name" value="Ccr4-Not transcription complex subunit"/>
    <property type="match status" value="1"/>
</dbReference>
<evidence type="ECO:0000256" key="4">
    <source>
        <dbReference type="ARBA" id="ARBA00023163"/>
    </source>
</evidence>
<feature type="compositionally biased region" description="Basic and acidic residues" evidence="6">
    <location>
        <begin position="1119"/>
        <end position="1130"/>
    </location>
</feature>
<evidence type="ECO:0008006" key="14">
    <source>
        <dbReference type="Google" id="ProtNLM"/>
    </source>
</evidence>
<feature type="compositionally biased region" description="Polar residues" evidence="6">
    <location>
        <begin position="886"/>
        <end position="898"/>
    </location>
</feature>
<evidence type="ECO:0000259" key="7">
    <source>
        <dbReference type="Pfam" id="PF04054"/>
    </source>
</evidence>
<dbReference type="InterPro" id="IPR055454">
    <property type="entry name" value="CNOT1-like_NOT1_connector"/>
</dbReference>
<dbReference type="InterPro" id="IPR032191">
    <property type="entry name" value="CNOT1_CAF1_bind"/>
</dbReference>
<dbReference type="Gene3D" id="1.25.40.840">
    <property type="entry name" value="CCR4-NOT transcription complex subunit 1 TTP binding domain"/>
    <property type="match status" value="1"/>
</dbReference>
<reference evidence="12" key="1">
    <citation type="submission" date="2021-01" db="UniProtKB">
        <authorList>
            <consortium name="EnsemblPlants"/>
        </authorList>
    </citation>
    <scope>IDENTIFICATION</scope>
</reference>
<feature type="compositionally biased region" description="Polar residues" evidence="6">
    <location>
        <begin position="1132"/>
        <end position="1144"/>
    </location>
</feature>
<keyword evidence="2" id="KW-0678">Repressor</keyword>
<dbReference type="GO" id="GO:0017148">
    <property type="term" value="P:negative regulation of translation"/>
    <property type="evidence" value="ECO:0007669"/>
    <property type="project" value="InterPro"/>
</dbReference>
<keyword evidence="5" id="KW-0539">Nucleus</keyword>
<dbReference type="Proteomes" id="UP000594263">
    <property type="component" value="Unplaced"/>
</dbReference>
<protein>
    <recommendedName>
        <fullName evidence="14">CCR4-NOT transcription complex subunit 1</fullName>
    </recommendedName>
</protein>
<dbReference type="GO" id="GO:0000289">
    <property type="term" value="P:nuclear-transcribed mRNA poly(A) tail shortening"/>
    <property type="evidence" value="ECO:0007669"/>
    <property type="project" value="UniProtKB-ARBA"/>
</dbReference>
<feature type="region of interest" description="Disordered" evidence="6">
    <location>
        <begin position="1119"/>
        <end position="1151"/>
    </location>
</feature>
<feature type="region of interest" description="Disordered" evidence="6">
    <location>
        <begin position="173"/>
        <end position="230"/>
    </location>
</feature>
<evidence type="ECO:0000259" key="9">
    <source>
        <dbReference type="Pfam" id="PF16415"/>
    </source>
</evidence>
<feature type="domain" description="CCR4-NOT transcription complex subunit 1-like NOT1 connector" evidence="11">
    <location>
        <begin position="936"/>
        <end position="1111"/>
    </location>
</feature>
<sequence length="1683" mass="186042">MISNLFEEYMFFPRYPDRQLRIAAVLFGSVIKHQLVTHMELGVALRYILDALRKPADSKMFLFGTTAVEQFVGRLIEWPPYCNHILQISHLRSAHPELIVFIEGVLTRASATHVEAHGGVVASDPNLASSRVNLEMESSLGQLGLHDPSALQHLQRHQAPMEERPKLSVNLSNHTKLVPSTPGQSPSLLRGDAPHSQKPQSAPSIPNVPTSSPAYIRPARGTSSILRPQSSSTGFGSALNIETLVAAAEKRGTPIEAPSSEIQDKIMFIFNNISTANVDSKSKEFAEILKEQHYPWFSQYLVMKRASIEPNYHELYLKFLEKVKLKLLNKEILKATYENCRVLLGSDLIKSSSEERSLLKNLGSWLGKFTIGRNSVLRAREIDPKSLIIEAYEKGLMIAVIPFTSKILEACQNSVAYKPPNPWTMGILGLLSEIYAMPNLKMNLKFDIEVLFKNLGVKDVPPTSLLKDRVRVVEGNPDFSNKEIVTSQPAPVVTESKSAIVSALNQIELPLEMSSPSLSSGHAHMRSQYDGSRYMSSGALIEEEKLAGLGLPDQISSAQGMLQAASQSFPVSQLSTPIPNIGTHVVINPKLAALGLHLHFQRVVPIAMDRAIKDSVSGIVQRSVSIATQTTKELVLKDYAMDSDESRIYNAAHLMVASLAGSLAHVTCKEPLRLSISSQLRSSLQSLNITSELLEQAVLLVTNDNLDLGCAIIEQAATDKAIQTIDGEIAQQLSLRRKHREGVASAMFESSIYAQSSVGAIPASLRPKPAPVSMSQQRVYEDFVRLPWQNQSGQSSVGSQAATSTIPSSGTVSNAYGLALGQLNQGAVSSSLEIAGSQPIDFVSEELDSSSFHLLNSSAAHSGASHGFSHSPEADNAATAPDLQEAESSINTKDSGASTPPLPSALVPERPGSSIAEPLLSTRDALDKYQLLLLKLETLVKNDAKEADIQGVIAEVPEILLRCISRDEAALAMAQKAFKGMYEMVLSSLSISSHLAILAAIRDVCKLVVKELTSWVIYSDEDRKFNKDIIVGLIRLELLNLAEYNLHMAKLIDGGRNKPATEFSIALIQTLLFEKTGVTSELPNLVDALAKIAMRPGSPESLQQLIEIVRNPSSISVAKEDKVKQSKDNKASVASQEEYTNAEPSEQEPEGFREQVSALFVEWWRICELPGTNDVSCSRYVLQLQQNGFLKGDDVSDRFFRILIEISVSHCVSSEGIMSGSALSTQQSQPISFFAIDIYAKLVSSILQYCVAEQGSSKLFLLSKVLAVTVRCIHKDADDKKTLFNPRPYFRLFINWLRDLCPPELVLDGGNFQILTAFANAFHALQPLKIPSFSFAWLDLVSHRTFMPKLLTGSSQKGWPYVQRFLVDLFQFLEPFLRNAEFGEPIQLMYKGTLRVLLVLLHDFPEFLCDYHFTFCDVIPPSCIQMRNIILSAFPRNMRLPDPSTPNLKIDLLPEISQSPRVLSEVDAALKSKQMKSEIDEYLKARPQGTSFVTELKQRLLLPPNEAARAGTKYNVPLMNSLVLCVGMQAIQQLQAKGPPHAQAMSNPWAYHVDAALDIFQTLIGNLDTEGRYLFLNAIANQLRYPNNHTHYFSFILLHLFTDSDQEIIQEQITRVLLERLISNRPHPWGLLITFLELIKNTRYNFWNRSFIRCAPEIEKLFGSVSRSIGGPKPGNEDSMVSA</sequence>
<evidence type="ECO:0000256" key="2">
    <source>
        <dbReference type="ARBA" id="ARBA00022491"/>
    </source>
</evidence>
<feature type="domain" description="CCR4-Not complex component Not1 C-terminal" evidence="7">
    <location>
        <begin position="1311"/>
        <end position="1665"/>
    </location>
</feature>
<dbReference type="InterPro" id="IPR024557">
    <property type="entry name" value="CNOT1_dom_4"/>
</dbReference>
<feature type="domain" description="CCR4-NOT transcription complex subunit 1" evidence="8">
    <location>
        <begin position="599"/>
        <end position="740"/>
    </location>
</feature>
<evidence type="ECO:0000313" key="12">
    <source>
        <dbReference type="EnsemblPlants" id="Kaladp0032s0355.1.v1.1"/>
    </source>
</evidence>
<feature type="compositionally biased region" description="Polar residues" evidence="6">
    <location>
        <begin position="197"/>
        <end position="213"/>
    </location>
</feature>
<dbReference type="Gene3D" id="1.25.40.180">
    <property type="match status" value="1"/>
</dbReference>
<dbReference type="GO" id="GO:0000932">
    <property type="term" value="C:P-body"/>
    <property type="evidence" value="ECO:0007669"/>
    <property type="project" value="TreeGrafter"/>
</dbReference>
<dbReference type="Pfam" id="PF25097">
    <property type="entry name" value="ARM_Cnot1"/>
    <property type="match status" value="1"/>
</dbReference>
<feature type="domain" description="CCR4-NOT transcription complex subunit 1 CAF1-binding" evidence="9">
    <location>
        <begin position="255"/>
        <end position="471"/>
    </location>
</feature>
<dbReference type="Gene3D" id="1.25.40.790">
    <property type="match status" value="1"/>
</dbReference>
<dbReference type="InterPro" id="IPR032193">
    <property type="entry name" value="CNOT1_TTP_bind"/>
</dbReference>
<keyword evidence="13" id="KW-1185">Reference proteome</keyword>
<dbReference type="Pfam" id="PF16415">
    <property type="entry name" value="CNOT1_CAF1_bind"/>
    <property type="match status" value="1"/>
</dbReference>
<dbReference type="GO" id="GO:0005634">
    <property type="term" value="C:nucleus"/>
    <property type="evidence" value="ECO:0007669"/>
    <property type="project" value="UniProtKB-SubCell"/>
</dbReference>
<keyword evidence="4" id="KW-0804">Transcription</keyword>
<dbReference type="Gramene" id="Kaladp0032s0355.1.v1.1">
    <property type="protein sequence ID" value="Kaladp0032s0355.1.v1.1"/>
    <property type="gene ID" value="Kaladp0032s0355.v1.1"/>
</dbReference>
<dbReference type="Pfam" id="PF12842">
    <property type="entry name" value="DUF3819"/>
    <property type="match status" value="1"/>
</dbReference>
<evidence type="ECO:0000259" key="11">
    <source>
        <dbReference type="Pfam" id="PF25097"/>
    </source>
</evidence>
<feature type="compositionally biased region" description="Polar residues" evidence="6">
    <location>
        <begin position="221"/>
        <end position="230"/>
    </location>
</feature>
<dbReference type="GO" id="GO:0030015">
    <property type="term" value="C:CCR4-NOT core complex"/>
    <property type="evidence" value="ECO:0007669"/>
    <property type="project" value="InterPro"/>
</dbReference>
<organism evidence="12 13">
    <name type="scientific">Kalanchoe fedtschenkoi</name>
    <name type="common">Lavender scallops</name>
    <name type="synonym">South American air plant</name>
    <dbReference type="NCBI Taxonomy" id="63787"/>
    <lineage>
        <taxon>Eukaryota</taxon>
        <taxon>Viridiplantae</taxon>
        <taxon>Streptophyta</taxon>
        <taxon>Embryophyta</taxon>
        <taxon>Tracheophyta</taxon>
        <taxon>Spermatophyta</taxon>
        <taxon>Magnoliopsida</taxon>
        <taxon>eudicotyledons</taxon>
        <taxon>Gunneridae</taxon>
        <taxon>Pentapetalae</taxon>
        <taxon>Saxifragales</taxon>
        <taxon>Crassulaceae</taxon>
        <taxon>Kalanchoe</taxon>
    </lineage>
</organism>
<dbReference type="FunFam" id="1.25.40.800:FF:000001">
    <property type="entry name" value="CCR4-NOT transcription complex subunit 1"/>
    <property type="match status" value="1"/>
</dbReference>
<keyword evidence="3" id="KW-0805">Transcription regulation</keyword>
<evidence type="ECO:0000256" key="5">
    <source>
        <dbReference type="ARBA" id="ARBA00023242"/>
    </source>
</evidence>
<feature type="compositionally biased region" description="Low complexity" evidence="6">
    <location>
        <begin position="862"/>
        <end position="871"/>
    </location>
</feature>
<dbReference type="Gene3D" id="1.25.40.800">
    <property type="match status" value="1"/>
</dbReference>